<feature type="compositionally biased region" description="Low complexity" evidence="1">
    <location>
        <begin position="400"/>
        <end position="412"/>
    </location>
</feature>
<sequence>MASVPIRGINVDNQHNGQTVAFTQHFTSGPPLALVPQNDGDFDTMAIEKQEEWIKKRKVEQVTTKQIETRVKRQVVVNEDGQVLDDSGPQVTTRTTEDTETKREEHTEKTGGDEDGTVATIPPEGWVAIPGAVIVREKHEKKSNTRDEIDERLETEEVHHLGHLTNQELEEALEKQRETGQALTWRRRQSSVSGGSSGSESVERQLVAPYSTGKRVVHQSRKHKRIIDQENTEERSEEKDGRITTETKRHEHHEEIDDNEEPEDDRPASDTSSIHEVVKETRNNYTTLQDEDQVEYIAVPKGGHISGGVKLGHGPKQTTLKTVQYNDDQSAPDVVDSGNPIAQQPSVSKLLSQQTSPVVIPAQETAEQTAERTDALTKKPLDLEAEEETRKLETSRWLDSHFGSESSTPSSTDGGGGSAKGSKIGLSGSKSGKKNSKEKNKMPSQVSSGGINVTMKSDPSGSDRYDPMANEPMMTNSRIYSSTTGLQNSFNRSTQQIQQQTQQQRIQSGPQSPSYNSKLSSPGYQQSNHLNNGNHKPELYRNLSAGDRDQEPVKRAASFNQTAGRATGIYSWMNKEELKGHQSNPLAARQSFLQSMNRTIPEKYQSPVQQQQSSSPPTYAAPQTRRWPPPVKPIDDEEEDDMRTSTPVYQTPHQHQTTPNRSGGTIIRLGPATVDYSTTNGRKPTGSNSGISRTQSLLTPSGSKPPFQESPMTPVSRVYSSPVSNNIINQQHNTTSRMNLLNSSLQSVPEREQRSSHYSSQPQGYFVDTERSFQSLNRSTSSANPKVNQSYAIKTPPPRPAPPSTNHYGSPSSMYPTSGSNNKLRVSESFRSPKSPPMFAAEELASPPIRPVRRKQSKRINSTTVKTDSGTQCNPQTIRNDMIQQQQQQQYHSQTLDRSSSKPMKKYYMGEDPFTTPTKGVVNGKIEIEVITPQPNKPARSSEVTRSQTLPRRPSKQPLLSETSIHLNNSANISNNMSHSRIFSDQDRSLNETFPTDIGGGGNRATSRIVPITPVKNNQNNNNNTINSNKNNSSSVTNLSSSTLAVNRSQSFQVGHNQSTTTTNTNNNITSATAAASSLQQRRSSLLTTTPLRSVSIRASNSPLYKSTSFLNRTSGAELSHQPFASLKSPGIVTSISKSQLDLNKSTTELNSFQQPQPYSNSALYTLPRRRSNATPSTTTNAADATTTATATAANPINASLKVPEPDAEWVRQPVDILVQPLQLAQTSSKVQSGISERLAQLSSPPTSPTIEDSPGSRGESYSSLHRRKMQAAAAAAAASSPTPPPPPPPPQPIESSPQPLSFQSSTKSTHRSFRGVTNETIKEENEKGHEQQQPQPQSQQQSEPELEPEARSLKDRIALLENAGIHYANPAQTLPRVVGGKTKAPPPPPAKTYHSQPESKPERMMKEESPEVESIEKRQKFLEGLLNSAPELFMHIHGDENLKDIRVNREDVIDGKSPDARLPRTPSPPTSGFNNRVYTSTPVTGNSAKINHPIPLTPPPLLIRNNSGGSPFGSQRDLLAPLRRGSLTLSNTGSIGSNGGVIIPAVKIPAPVNYSETVRIKSNQDPDSQSDSVQSYSKRVQPFVDGFSSETKSSSQQTTMSRSEYTTADRPTSDPSDIPRLSPSIYHSIRPQQSGGVIITVRGNDGQ</sequence>
<feature type="region of interest" description="Disordered" evidence="1">
    <location>
        <begin position="993"/>
        <end position="1041"/>
    </location>
</feature>
<feature type="compositionally biased region" description="Basic residues" evidence="1">
    <location>
        <begin position="215"/>
        <end position="225"/>
    </location>
</feature>
<feature type="compositionally biased region" description="Basic and acidic residues" evidence="1">
    <location>
        <begin position="226"/>
        <end position="255"/>
    </location>
</feature>
<evidence type="ECO:0000313" key="2">
    <source>
        <dbReference type="EMBL" id="CAH0109437.1"/>
    </source>
</evidence>
<feature type="region of interest" description="Disordered" evidence="1">
    <location>
        <begin position="81"/>
        <end position="122"/>
    </location>
</feature>
<feature type="compositionally biased region" description="Low complexity" evidence="1">
    <location>
        <begin position="190"/>
        <end position="200"/>
    </location>
</feature>
<comment type="caution">
    <text evidence="2">The sequence shown here is derived from an EMBL/GenBank/DDBJ whole genome shotgun (WGS) entry which is preliminary data.</text>
</comment>
<feature type="region of interest" description="Disordered" evidence="1">
    <location>
        <begin position="1455"/>
        <end position="1477"/>
    </location>
</feature>
<feature type="compositionally biased region" description="Basic and acidic residues" evidence="1">
    <location>
        <begin position="1398"/>
        <end position="1410"/>
    </location>
</feature>
<feature type="compositionally biased region" description="Low complexity" evidence="1">
    <location>
        <begin position="1332"/>
        <end position="1344"/>
    </location>
</feature>
<feature type="compositionally biased region" description="Polar residues" evidence="1">
    <location>
        <begin position="859"/>
        <end position="874"/>
    </location>
</feature>
<protein>
    <submittedName>
        <fullName evidence="2">Uncharacterized protein</fullName>
    </submittedName>
</protein>
<feature type="compositionally biased region" description="Polar residues" evidence="1">
    <location>
        <begin position="340"/>
        <end position="357"/>
    </location>
</feature>
<feature type="compositionally biased region" description="Basic and acidic residues" evidence="1">
    <location>
        <begin position="1349"/>
        <end position="1359"/>
    </location>
</feature>
<feature type="compositionally biased region" description="Polar residues" evidence="1">
    <location>
        <begin position="1235"/>
        <end position="1251"/>
    </location>
</feature>
<accession>A0A8J2RW00</accession>
<feature type="compositionally biased region" description="Low complexity" evidence="1">
    <location>
        <begin position="604"/>
        <end position="624"/>
    </location>
</feature>
<feature type="region of interest" description="Disordered" evidence="1">
    <location>
        <begin position="603"/>
        <end position="720"/>
    </location>
</feature>
<proteinExistence type="predicted"/>
<feature type="region of interest" description="Disordered" evidence="1">
    <location>
        <begin position="1583"/>
        <end position="1637"/>
    </location>
</feature>
<feature type="region of interest" description="Disordered" evidence="1">
    <location>
        <begin position="490"/>
        <end position="541"/>
    </location>
</feature>
<name>A0A8J2RW00_9CRUS</name>
<feature type="compositionally biased region" description="Basic and acidic residues" evidence="1">
    <location>
        <begin position="1321"/>
        <end position="1331"/>
    </location>
</feature>
<keyword evidence="3" id="KW-1185">Reference proteome</keyword>
<feature type="compositionally biased region" description="Low complexity" evidence="1">
    <location>
        <begin position="1173"/>
        <end position="1191"/>
    </location>
</feature>
<feature type="region of interest" description="Disordered" evidence="1">
    <location>
        <begin position="744"/>
        <end position="839"/>
    </location>
</feature>
<gene>
    <name evidence="2" type="ORF">DGAL_LOCUS12915</name>
</gene>
<dbReference type="Proteomes" id="UP000789390">
    <property type="component" value="Unassembled WGS sequence"/>
</dbReference>
<feature type="region of interest" description="Disordered" evidence="1">
    <location>
        <begin position="328"/>
        <end position="474"/>
    </location>
</feature>
<evidence type="ECO:0000313" key="3">
    <source>
        <dbReference type="Proteomes" id="UP000789390"/>
    </source>
</evidence>
<feature type="compositionally biased region" description="Polar residues" evidence="1">
    <location>
        <begin position="1606"/>
        <end position="1616"/>
    </location>
</feature>
<feature type="compositionally biased region" description="Polar residues" evidence="1">
    <location>
        <begin position="442"/>
        <end position="460"/>
    </location>
</feature>
<feature type="compositionally biased region" description="Polar residues" evidence="1">
    <location>
        <begin position="804"/>
        <end position="832"/>
    </location>
</feature>
<dbReference type="EMBL" id="CAKKLH010000292">
    <property type="protein sequence ID" value="CAH0109437.1"/>
    <property type="molecule type" value="Genomic_DNA"/>
</dbReference>
<feature type="region of interest" description="Disordered" evidence="1">
    <location>
        <begin position="1235"/>
        <end position="1410"/>
    </location>
</feature>
<feature type="compositionally biased region" description="Low complexity" evidence="1">
    <location>
        <begin position="1271"/>
        <end position="1281"/>
    </location>
</feature>
<feature type="compositionally biased region" description="Low complexity" evidence="1">
    <location>
        <begin position="1017"/>
        <end position="1041"/>
    </location>
</feature>
<feature type="compositionally biased region" description="Low complexity" evidence="1">
    <location>
        <begin position="492"/>
        <end position="514"/>
    </location>
</feature>
<feature type="compositionally biased region" description="Polar residues" evidence="1">
    <location>
        <begin position="1151"/>
        <end position="1164"/>
    </location>
</feature>
<feature type="region of interest" description="Disordered" evidence="1">
    <location>
        <begin position="171"/>
        <end position="290"/>
    </location>
</feature>
<feature type="compositionally biased region" description="Polar residues" evidence="1">
    <location>
        <begin position="644"/>
        <end position="663"/>
    </location>
</feature>
<feature type="compositionally biased region" description="Polar residues" evidence="1">
    <location>
        <begin position="675"/>
        <end position="702"/>
    </location>
</feature>
<dbReference type="OrthoDB" id="6605262at2759"/>
<feature type="compositionally biased region" description="Pro residues" evidence="1">
    <location>
        <begin position="1282"/>
        <end position="1293"/>
    </location>
</feature>
<feature type="region of interest" description="Disordered" evidence="1">
    <location>
        <begin position="1151"/>
        <end position="1191"/>
    </location>
</feature>
<feature type="compositionally biased region" description="Low complexity" evidence="1">
    <location>
        <begin position="1589"/>
        <end position="1605"/>
    </location>
</feature>
<feature type="compositionally biased region" description="Basic and acidic residues" evidence="1">
    <location>
        <begin position="95"/>
        <end position="112"/>
    </location>
</feature>
<feature type="compositionally biased region" description="Polar residues" evidence="1">
    <location>
        <begin position="710"/>
        <end position="720"/>
    </location>
</feature>
<feature type="region of interest" description="Disordered" evidence="1">
    <location>
        <begin position="930"/>
        <end position="962"/>
    </location>
</feature>
<feature type="region of interest" description="Disordered" evidence="1">
    <location>
        <begin position="852"/>
        <end position="874"/>
    </location>
</feature>
<feature type="compositionally biased region" description="Polar residues" evidence="1">
    <location>
        <begin position="772"/>
        <end position="792"/>
    </location>
</feature>
<feature type="compositionally biased region" description="Low complexity" evidence="1">
    <location>
        <begin position="420"/>
        <end position="430"/>
    </location>
</feature>
<reference evidence="2" key="1">
    <citation type="submission" date="2021-11" db="EMBL/GenBank/DDBJ databases">
        <authorList>
            <person name="Schell T."/>
        </authorList>
    </citation>
    <scope>NUCLEOTIDE SEQUENCE</scope>
    <source>
        <strain evidence="2">M5</strain>
    </source>
</reference>
<organism evidence="2 3">
    <name type="scientific">Daphnia galeata</name>
    <dbReference type="NCBI Taxonomy" id="27404"/>
    <lineage>
        <taxon>Eukaryota</taxon>
        <taxon>Metazoa</taxon>
        <taxon>Ecdysozoa</taxon>
        <taxon>Arthropoda</taxon>
        <taxon>Crustacea</taxon>
        <taxon>Branchiopoda</taxon>
        <taxon>Diplostraca</taxon>
        <taxon>Cladocera</taxon>
        <taxon>Anomopoda</taxon>
        <taxon>Daphniidae</taxon>
        <taxon>Daphnia</taxon>
    </lineage>
</organism>
<evidence type="ECO:0000256" key="1">
    <source>
        <dbReference type="SAM" id="MobiDB-lite"/>
    </source>
</evidence>
<feature type="compositionally biased region" description="Polar residues" evidence="1">
    <location>
        <begin position="515"/>
        <end position="534"/>
    </location>
</feature>
<feature type="compositionally biased region" description="Basic and acidic residues" evidence="1">
    <location>
        <begin position="369"/>
        <end position="399"/>
    </location>
</feature>